<evidence type="ECO:0000313" key="6">
    <source>
        <dbReference type="Proteomes" id="UP000001699"/>
    </source>
</evidence>
<name>B0YBR0_ASPFC</name>
<dbReference type="InterPro" id="IPR050432">
    <property type="entry name" value="FAD-linked_Oxidoreductases_BP"/>
</dbReference>
<dbReference type="PANTHER" id="PTHR13878">
    <property type="entry name" value="GULONOLACTONE OXIDASE"/>
    <property type="match status" value="1"/>
</dbReference>
<feature type="chain" id="PRO_5002760928" evidence="3">
    <location>
        <begin position="24"/>
        <end position="1039"/>
    </location>
</feature>
<dbReference type="PhylomeDB" id="B0YBR0"/>
<organism evidence="5 6">
    <name type="scientific">Aspergillus fumigatus (strain CBS 144.89 / FGSC A1163 / CEA10)</name>
    <name type="common">Neosartorya fumigata</name>
    <dbReference type="NCBI Taxonomy" id="451804"/>
    <lineage>
        <taxon>Eukaryota</taxon>
        <taxon>Fungi</taxon>
        <taxon>Dikarya</taxon>
        <taxon>Ascomycota</taxon>
        <taxon>Pezizomycotina</taxon>
        <taxon>Eurotiomycetes</taxon>
        <taxon>Eurotiomycetidae</taxon>
        <taxon>Eurotiales</taxon>
        <taxon>Aspergillaceae</taxon>
        <taxon>Aspergillus</taxon>
        <taxon>Aspergillus subgen. Fumigati</taxon>
    </lineage>
</organism>
<dbReference type="GO" id="GO:0016491">
    <property type="term" value="F:oxidoreductase activity"/>
    <property type="evidence" value="ECO:0007669"/>
    <property type="project" value="UniProtKB-KW"/>
</dbReference>
<dbReference type="Pfam" id="PF22974">
    <property type="entry name" value="DUF7029"/>
    <property type="match status" value="1"/>
</dbReference>
<evidence type="ECO:0000313" key="5">
    <source>
        <dbReference type="EMBL" id="EDP48041.1"/>
    </source>
</evidence>
<dbReference type="InterPro" id="IPR016166">
    <property type="entry name" value="FAD-bd_PCMH"/>
</dbReference>
<dbReference type="PANTHER" id="PTHR13878:SF91">
    <property type="entry name" value="FAD BINDING DOMAIN PROTEIN (AFU_ORTHOLOGUE AFUA_6G12070)-RELATED"/>
    <property type="match status" value="1"/>
</dbReference>
<dbReference type="InterPro" id="IPR006094">
    <property type="entry name" value="Oxid_FAD_bind_N"/>
</dbReference>
<dbReference type="EMBL" id="DS499601">
    <property type="protein sequence ID" value="EDP48041.1"/>
    <property type="molecule type" value="Genomic_DNA"/>
</dbReference>
<dbReference type="Pfam" id="PF08031">
    <property type="entry name" value="BBE"/>
    <property type="match status" value="1"/>
</dbReference>
<dbReference type="OrthoDB" id="9983560at2759"/>
<comment type="similarity">
    <text evidence="1">Belongs to the oxygen-dependent FAD-linked oxidoreductase family.</text>
</comment>
<evidence type="ECO:0000256" key="3">
    <source>
        <dbReference type="SAM" id="SignalP"/>
    </source>
</evidence>
<dbReference type="InterPro" id="IPR036318">
    <property type="entry name" value="FAD-bd_PCMH-like_sf"/>
</dbReference>
<keyword evidence="6" id="KW-1185">Reference proteome</keyword>
<dbReference type="Gene3D" id="3.30.465.10">
    <property type="match status" value="2"/>
</dbReference>
<dbReference type="Pfam" id="PF01565">
    <property type="entry name" value="FAD_binding_4"/>
    <property type="match status" value="1"/>
</dbReference>
<dbReference type="VEuPathDB" id="FungiDB:AFUB_087520"/>
<dbReference type="GO" id="GO:0071949">
    <property type="term" value="F:FAD binding"/>
    <property type="evidence" value="ECO:0007669"/>
    <property type="project" value="InterPro"/>
</dbReference>
<dbReference type="SUPFAM" id="SSF56176">
    <property type="entry name" value="FAD-binding/transporter-associated domain-like"/>
    <property type="match status" value="1"/>
</dbReference>
<keyword evidence="2" id="KW-0560">Oxidoreductase</keyword>
<dbReference type="InterPro" id="IPR054293">
    <property type="entry name" value="DUF7029"/>
</dbReference>
<dbReference type="AlphaFoldDB" id="B0YBR0"/>
<dbReference type="InterPro" id="IPR012951">
    <property type="entry name" value="BBE"/>
</dbReference>
<dbReference type="Proteomes" id="UP000001699">
    <property type="component" value="Unassembled WGS sequence"/>
</dbReference>
<feature type="domain" description="FAD-binding PCMH-type" evidence="4">
    <location>
        <begin position="127"/>
        <end position="311"/>
    </location>
</feature>
<feature type="signal peptide" evidence="3">
    <location>
        <begin position="1"/>
        <end position="23"/>
    </location>
</feature>
<accession>B0YBR0</accession>
<evidence type="ECO:0000259" key="4">
    <source>
        <dbReference type="PROSITE" id="PS51387"/>
    </source>
</evidence>
<protein>
    <submittedName>
        <fullName evidence="5">Isoamyl alcohol oxidase, putative</fullName>
    </submittedName>
</protein>
<reference evidence="5 6" key="1">
    <citation type="journal article" date="2008" name="PLoS Genet.">
        <title>Genomic islands in the pathogenic filamentous fungus Aspergillus fumigatus.</title>
        <authorList>
            <person name="Fedorova N.D."/>
            <person name="Khaldi N."/>
            <person name="Joardar V.S."/>
            <person name="Maiti R."/>
            <person name="Amedeo P."/>
            <person name="Anderson M.J."/>
            <person name="Crabtree J."/>
            <person name="Silva J.C."/>
            <person name="Badger J.H."/>
            <person name="Albarraq A."/>
            <person name="Angiuoli S."/>
            <person name="Bussey H."/>
            <person name="Bowyer P."/>
            <person name="Cotty P.J."/>
            <person name="Dyer P.S."/>
            <person name="Egan A."/>
            <person name="Galens K."/>
            <person name="Fraser-Liggett C.M."/>
            <person name="Haas B.J."/>
            <person name="Inman J.M."/>
            <person name="Kent R."/>
            <person name="Lemieux S."/>
            <person name="Malavazi I."/>
            <person name="Orvis J."/>
            <person name="Roemer T."/>
            <person name="Ronning C.M."/>
            <person name="Sundaram J.P."/>
            <person name="Sutton G."/>
            <person name="Turner G."/>
            <person name="Venter J.C."/>
            <person name="White O.R."/>
            <person name="Whitty B.R."/>
            <person name="Youngman P."/>
            <person name="Wolfe K.H."/>
            <person name="Goldman G.H."/>
            <person name="Wortman J.R."/>
            <person name="Jiang B."/>
            <person name="Denning D.W."/>
            <person name="Nierman W.C."/>
        </authorList>
    </citation>
    <scope>NUCLEOTIDE SEQUENCE [LARGE SCALE GENOMIC DNA]</scope>
    <source>
        <strain evidence="6">CBS 144.89 / FGSC A1163 / CEA10</strain>
    </source>
</reference>
<evidence type="ECO:0000256" key="1">
    <source>
        <dbReference type="ARBA" id="ARBA00005466"/>
    </source>
</evidence>
<dbReference type="InterPro" id="IPR016169">
    <property type="entry name" value="FAD-bd_PCMH_sub2"/>
</dbReference>
<proteinExistence type="inferred from homology"/>
<evidence type="ECO:0000256" key="2">
    <source>
        <dbReference type="ARBA" id="ARBA00023002"/>
    </source>
</evidence>
<dbReference type="PROSITE" id="PS51387">
    <property type="entry name" value="FAD_PCMH"/>
    <property type="match status" value="1"/>
</dbReference>
<dbReference type="HOGENOM" id="CLU_292858_0_0_1"/>
<gene>
    <name evidence="5" type="ORF">AFUB_087520</name>
</gene>
<sequence length="1039" mass="111737">MASSLKLSGIACLALLGSTVVAGKDSCSACSCSLTHFNATVGGRVQPLTPFSLPCFSSYNGRPVARDDAACAAIQAKYTDPWLRTNSPNGYMNNQDEMWSSDPSDQCLLDSSDPTDPLAFVNATCRQGNMPSHYLEVHSAKDVIEAFRYSNCSGQRLVIKNSGHDYLTRSSGRGTLALWTRNLRSIRYDPAFVPSGCKRTGLKYKAITVGAGVNFDEAYAFAQQHNVTILGGYSSTVGLSGGWVLNGGHSILSPVYGLGVDRVLEFKVVTPDGVFRTANEYQNADLFWALRGGGGGTFGVVLESTHRVEPAVRFVSANINFPSTSSSMLPFMEIVVNNTLKWAQEGWGGHITGSTLVNVSPLLTVEQAKASLAEVIAYAEANGGSASIEEFPSWYPFYEKYVTTSSVAVGVTRFPGSRLIPRSVFETAEGRASLMDFFALLQSMGQTPYIPVVGPVLYNYTEGSTSAAPAWRQAVWELGSGTSWAWNSTLPTRKQKIAGIQSMTAVIEGITPGSGAYSNEANPFTINWREAWWGENYERLLRVKNKYDPRGLLKCWKCVGWEESDAATSPFAAASATLSMQSRNFTPPRKIEDCIQSPVKMASFLAVAAYLTVIAAAHPLSTRLYPTVLRRDTTATSVEPVSAISLYYQAAANSSSIGALIQADLQLPSIVLEDVNDVSSVTCSVDSLTVTFNSTTTFNQAYSSWPRSHLLLVTNHLGNCDAEADRGLYRAASLLFHPSTLTITASTRKTNLQQQAKTITIVFGHPDPSQHKRELATSIDLAWSGDLIRTNGLTIHANHATLDAAISIDGIIAYHVETRTATTLGLDIAVALDSSLGLSVSAARPFLRNVYTYRWSPVEAAGFSIPGILTVGPILDLHVGVDMGMNGTAEAQSNMSMATNGLFHLDLLNMTDSSARSVAPTATTSSRMDTAADMQLDPFVGAEVGVTVNLFEGLLDLSSGLAARATVVNVFDVDAEVVVGADGDVTLVPPPTDANGGCENGYWMTSDFWFNVTASMTALVTMDLYHLDMPLMQTRCIAF</sequence>
<keyword evidence="3" id="KW-0732">Signal</keyword>